<feature type="binding site" evidence="6">
    <location>
        <begin position="424"/>
        <end position="426"/>
    </location>
    <ligand>
        <name>FAD</name>
        <dbReference type="ChEBI" id="CHEBI:57692"/>
    </ligand>
</feature>
<dbReference type="EMBL" id="QEAO01000038">
    <property type="protein sequence ID" value="TPX31878.1"/>
    <property type="molecule type" value="Genomic_DNA"/>
</dbReference>
<dbReference type="SUPFAM" id="SSF48173">
    <property type="entry name" value="Cryptochrome/photolyase FAD-binding domain"/>
    <property type="match status" value="1"/>
</dbReference>
<dbReference type="InterPro" id="IPR036155">
    <property type="entry name" value="Crypto/Photolyase_N_sf"/>
</dbReference>
<comment type="caution">
    <text evidence="10">The sequence shown here is derived from an EMBL/GenBank/DDBJ whole genome shotgun (WGS) entry which is preliminary data.</text>
</comment>
<dbReference type="GO" id="GO:0032922">
    <property type="term" value="P:circadian regulation of gene expression"/>
    <property type="evidence" value="ECO:0007669"/>
    <property type="project" value="TreeGrafter"/>
</dbReference>
<reference evidence="10 11" key="1">
    <citation type="journal article" date="2019" name="Sci. Rep.">
        <title>Comparative genomics of chytrid fungi reveal insights into the obligate biotrophic and pathogenic lifestyle of Synchytrium endobioticum.</title>
        <authorList>
            <person name="van de Vossenberg B.T.L.H."/>
            <person name="Warris S."/>
            <person name="Nguyen H.D.T."/>
            <person name="van Gent-Pelzer M.P.E."/>
            <person name="Joly D.L."/>
            <person name="van de Geest H.C."/>
            <person name="Bonants P.J.M."/>
            <person name="Smith D.S."/>
            <person name="Levesque C.A."/>
            <person name="van der Lee T.A.J."/>
        </authorList>
    </citation>
    <scope>NUCLEOTIDE SEQUENCE [LARGE SCALE GENOMIC DNA]</scope>
    <source>
        <strain evidence="10 11">JEL517</strain>
    </source>
</reference>
<feature type="site" description="Electron transfer via tryptophanyl radical" evidence="7">
    <location>
        <position position="411"/>
    </location>
</feature>
<evidence type="ECO:0000313" key="11">
    <source>
        <dbReference type="Proteomes" id="UP000319731"/>
    </source>
</evidence>
<comment type="cofactor">
    <cofactor evidence="1">
        <name>(6R)-5,10-methylene-5,6,7,8-tetrahydrofolate</name>
        <dbReference type="ChEBI" id="CHEBI:15636"/>
    </cofactor>
</comment>
<dbReference type="OrthoDB" id="435881at2759"/>
<dbReference type="Proteomes" id="UP000319731">
    <property type="component" value="Unassembled WGS sequence"/>
</dbReference>
<feature type="site" description="Electron transfer via tryptophanyl radical" evidence="7">
    <location>
        <position position="434"/>
    </location>
</feature>
<dbReference type="Gene3D" id="3.40.50.620">
    <property type="entry name" value="HUPs"/>
    <property type="match status" value="1"/>
</dbReference>
<dbReference type="GO" id="GO:0071949">
    <property type="term" value="F:FAD binding"/>
    <property type="evidence" value="ECO:0007669"/>
    <property type="project" value="TreeGrafter"/>
</dbReference>
<feature type="binding site" evidence="6">
    <location>
        <position position="273"/>
    </location>
    <ligand>
        <name>FAD</name>
        <dbReference type="ChEBI" id="CHEBI:57692"/>
    </ligand>
</feature>
<dbReference type="PROSITE" id="PS51645">
    <property type="entry name" value="PHR_CRY_ALPHA_BETA"/>
    <property type="match status" value="1"/>
</dbReference>
<keyword evidence="3 6" id="KW-0285">Flavoprotein</keyword>
<keyword evidence="5" id="KW-0157">Chromophore</keyword>
<dbReference type="GO" id="GO:0005737">
    <property type="term" value="C:cytoplasm"/>
    <property type="evidence" value="ECO:0007669"/>
    <property type="project" value="TreeGrafter"/>
</dbReference>
<dbReference type="GO" id="GO:0003677">
    <property type="term" value="F:DNA binding"/>
    <property type="evidence" value="ECO:0007669"/>
    <property type="project" value="TreeGrafter"/>
</dbReference>
<feature type="domain" description="Photolyase/cryptochrome alpha/beta" evidence="9">
    <location>
        <begin position="32"/>
        <end position="169"/>
    </location>
</feature>
<dbReference type="GO" id="GO:0006139">
    <property type="term" value="P:nucleobase-containing compound metabolic process"/>
    <property type="evidence" value="ECO:0007669"/>
    <property type="project" value="UniProtKB-ARBA"/>
</dbReference>
<evidence type="ECO:0000313" key="10">
    <source>
        <dbReference type="EMBL" id="TPX31878.1"/>
    </source>
</evidence>
<dbReference type="Pfam" id="PF00875">
    <property type="entry name" value="DNA_photolyase"/>
    <property type="match status" value="1"/>
</dbReference>
<dbReference type="PROSITE" id="PS00691">
    <property type="entry name" value="DNA_PHOTOLYASES_1_2"/>
    <property type="match status" value="1"/>
</dbReference>
<comment type="cofactor">
    <cofactor evidence="6">
        <name>FAD</name>
        <dbReference type="ChEBI" id="CHEBI:57692"/>
    </cofactor>
    <text evidence="6">Binds 1 FAD per subunit.</text>
</comment>
<comment type="similarity">
    <text evidence="2">Belongs to the DNA photolyase class-1 family.</text>
</comment>
<dbReference type="PANTHER" id="PTHR11455">
    <property type="entry name" value="CRYPTOCHROME"/>
    <property type="match status" value="1"/>
</dbReference>
<feature type="binding site" evidence="6">
    <location>
        <begin position="285"/>
        <end position="289"/>
    </location>
    <ligand>
        <name>FAD</name>
        <dbReference type="ChEBI" id="CHEBI:57692"/>
    </ligand>
</feature>
<dbReference type="GeneID" id="42006147"/>
<evidence type="ECO:0000256" key="2">
    <source>
        <dbReference type="ARBA" id="ARBA00005862"/>
    </source>
</evidence>
<sequence>MSTSSKRAAPVQDSEESQPQKKLKGPVIADGKSILMWFRTDLRTLDNTALFAASQSALKLSLPLVALFIVSPQEWKNHLVAPIKVDFCFRALQSLSTTLSSLGIPLLIKEVPTKTDVIQMVKQTCTDFKASELWYNIEYEVNESRRDAKVQTELATMGINVLPCHDQCVVRPGLVKTKEGKDYTVFTPFKNSWIAYVESKKMLLKLKPAPSVMPSLSEDISALVADHLKVPSFHPDFRLDDAKAARAKEAFPASEAHAQSRLTNFVNTKITKYGDDRDKTFMDGTSALSPYLASGLISARQCLEKAMAANGNKLAGQKGPSTWISEIIWREFYRQVLVAFPRVCMNKSFKPEGHKIVWKDDEEAFRAWCQGRTGFPIVDAGMRQLNETGWMHNRARMIVASFLAKDLLINWKRGENYFHEHLIDADLASNNGGWQWAASTGTDSQPYFRIFNPLLQSEKFDPDGKFIRKYVPELASLKGKAIHDPTSALGVKGVEKLGYVKPIVDHKAAKDAALAAYALAFKKTAV</sequence>
<evidence type="ECO:0000256" key="6">
    <source>
        <dbReference type="PIRSR" id="PIRSR602081-1"/>
    </source>
</evidence>
<dbReference type="InterPro" id="IPR014729">
    <property type="entry name" value="Rossmann-like_a/b/a_fold"/>
</dbReference>
<dbReference type="STRING" id="1806994.A0A507BXL4"/>
<gene>
    <name evidence="10" type="ORF">SmJEL517_g04922</name>
</gene>
<protein>
    <recommendedName>
        <fullName evidence="9">Photolyase/cryptochrome alpha/beta domain-containing protein</fullName>
    </recommendedName>
</protein>
<evidence type="ECO:0000256" key="8">
    <source>
        <dbReference type="SAM" id="MobiDB-lite"/>
    </source>
</evidence>
<dbReference type="GO" id="GO:0005634">
    <property type="term" value="C:nucleus"/>
    <property type="evidence" value="ECO:0007669"/>
    <property type="project" value="TreeGrafter"/>
</dbReference>
<dbReference type="PRINTS" id="PR00147">
    <property type="entry name" value="DNAPHOTLYASE"/>
</dbReference>
<keyword evidence="11" id="KW-1185">Reference proteome</keyword>
<dbReference type="AlphaFoldDB" id="A0A507BXL4"/>
<evidence type="ECO:0000256" key="7">
    <source>
        <dbReference type="PIRSR" id="PIRSR602081-2"/>
    </source>
</evidence>
<feature type="binding site" evidence="6">
    <location>
        <position position="323"/>
    </location>
    <ligand>
        <name>FAD</name>
        <dbReference type="ChEBI" id="CHEBI:57692"/>
    </ligand>
</feature>
<dbReference type="FunFam" id="1.10.579.10:FF:000003">
    <property type="entry name" value="Deoxyribodipyrimidine photo-lyase"/>
    <property type="match status" value="1"/>
</dbReference>
<feature type="binding site" evidence="6">
    <location>
        <begin position="326"/>
        <end position="333"/>
    </location>
    <ligand>
        <name>FAD</name>
        <dbReference type="ChEBI" id="CHEBI:57692"/>
    </ligand>
</feature>
<dbReference type="NCBIfam" id="NF007955">
    <property type="entry name" value="PRK10674.1"/>
    <property type="match status" value="1"/>
</dbReference>
<dbReference type="InterPro" id="IPR036134">
    <property type="entry name" value="Crypto/Photolyase_FAD-like_sf"/>
</dbReference>
<evidence type="ECO:0000256" key="4">
    <source>
        <dbReference type="ARBA" id="ARBA00022827"/>
    </source>
</evidence>
<keyword evidence="4 6" id="KW-0274">FAD</keyword>
<dbReference type="SUPFAM" id="SSF52425">
    <property type="entry name" value="Cryptochrome/photolyase, N-terminal domain"/>
    <property type="match status" value="1"/>
</dbReference>
<dbReference type="Gene3D" id="1.10.579.10">
    <property type="entry name" value="DNA Cyclobutane Dipyrimidine Photolyase, subunit A, domain 3"/>
    <property type="match status" value="1"/>
</dbReference>
<evidence type="ECO:0000256" key="5">
    <source>
        <dbReference type="ARBA" id="ARBA00022991"/>
    </source>
</evidence>
<dbReference type="PROSITE" id="PS00394">
    <property type="entry name" value="DNA_PHOTOLYASES_1_1"/>
    <property type="match status" value="1"/>
</dbReference>
<dbReference type="InterPro" id="IPR002081">
    <property type="entry name" value="Cryptochrome/DNA_photolyase_1"/>
</dbReference>
<proteinExistence type="inferred from homology"/>
<dbReference type="RefSeq" id="XP_031023209.1">
    <property type="nucleotide sequence ID" value="XM_031170850.1"/>
</dbReference>
<organism evidence="10 11">
    <name type="scientific">Synchytrium microbalum</name>
    <dbReference type="NCBI Taxonomy" id="1806994"/>
    <lineage>
        <taxon>Eukaryota</taxon>
        <taxon>Fungi</taxon>
        <taxon>Fungi incertae sedis</taxon>
        <taxon>Chytridiomycota</taxon>
        <taxon>Chytridiomycota incertae sedis</taxon>
        <taxon>Chytridiomycetes</taxon>
        <taxon>Synchytriales</taxon>
        <taxon>Synchytriaceae</taxon>
        <taxon>Synchytrium</taxon>
    </lineage>
</organism>
<dbReference type="InterPro" id="IPR005101">
    <property type="entry name" value="Cryptochr/Photolyase_FAD-bd"/>
</dbReference>
<feature type="region of interest" description="Disordered" evidence="8">
    <location>
        <begin position="1"/>
        <end position="24"/>
    </location>
</feature>
<evidence type="ECO:0000256" key="3">
    <source>
        <dbReference type="ARBA" id="ARBA00022630"/>
    </source>
</evidence>
<evidence type="ECO:0000259" key="9">
    <source>
        <dbReference type="PROSITE" id="PS51645"/>
    </source>
</evidence>
<dbReference type="InterPro" id="IPR006050">
    <property type="entry name" value="DNA_photolyase_N"/>
</dbReference>
<dbReference type="Pfam" id="PF03441">
    <property type="entry name" value="FAD_binding_7"/>
    <property type="match status" value="1"/>
</dbReference>
<dbReference type="GO" id="GO:0043153">
    <property type="term" value="P:entrainment of circadian clock by photoperiod"/>
    <property type="evidence" value="ECO:0007669"/>
    <property type="project" value="TreeGrafter"/>
</dbReference>
<dbReference type="InterPro" id="IPR018394">
    <property type="entry name" value="DNA_photolyase_1_CS_C"/>
</dbReference>
<feature type="site" description="Electron transfer via tryptophanyl radical" evidence="7">
    <location>
        <position position="358"/>
    </location>
</feature>
<dbReference type="Gene3D" id="1.25.40.80">
    <property type="match status" value="1"/>
</dbReference>
<name>A0A507BXL4_9FUNG</name>
<dbReference type="GO" id="GO:0006950">
    <property type="term" value="P:response to stress"/>
    <property type="evidence" value="ECO:0007669"/>
    <property type="project" value="UniProtKB-ARBA"/>
</dbReference>
<accession>A0A507BXL4</accession>
<dbReference type="PANTHER" id="PTHR11455:SF18">
    <property type="entry name" value="SI:CH1073-390K14.1"/>
    <property type="match status" value="1"/>
</dbReference>
<evidence type="ECO:0000256" key="1">
    <source>
        <dbReference type="ARBA" id="ARBA00001932"/>
    </source>
</evidence>
<dbReference type="GO" id="GO:0003904">
    <property type="term" value="F:deoxyribodipyrimidine photo-lyase activity"/>
    <property type="evidence" value="ECO:0007669"/>
    <property type="project" value="TreeGrafter"/>
</dbReference>